<dbReference type="EMBL" id="VRYY01000059">
    <property type="protein sequence ID" value="MBG3875986.1"/>
    <property type="molecule type" value="Genomic_DNA"/>
</dbReference>
<feature type="region of interest" description="Disordered" evidence="3">
    <location>
        <begin position="489"/>
        <end position="516"/>
    </location>
</feature>
<dbReference type="InterPro" id="IPR031922">
    <property type="entry name" value="Pesticin_C"/>
</dbReference>
<sequence>MWNNWLQGSGESYDDKRRGLYRQVRDTSRQAMGATTMQEWYRLFDGGLRSIRGFEHKGSKLPDNESDALRQGFLRDMFEEARPDRFDDFWRFPRQDGDSGLELDARRLGMSVYGKPLGPSLDGRNTHPVPPEGLDSRYEDIAGREPDMPGQSNQPNQPGAPGRAGEPKPFDPDNVDGRQLMVMRRKPGQQPVPNPVKLMSADGTARDASRFAPAGADGGTSGGAGPAEQPGSRTTRPGPGNAQEGPLQRAARTFLEGAGPGPLTEPKAQEQPRPGEPVPASTGGGKGAAPDAATPGKGGNGVLAVPDKPEDINRITADTLHKLEGNVLYAYIPTKDGKPMDNSSATIGAGIDTGQWSAEGLRELGVRDDVVNAIRPLLGKNAAEAKRVMDGLAAENKQIKLTPEQASHFNEKMTIHFKETAQQQYNTAPHNTDAQGKTIRKFEELPKEMQATITSVLYQHGSTEKFPKFWEHSTKGDWKGAIKELRNFSSNPDYKYHPRRNTEADLMQQGLDRLRQ</sequence>
<comment type="caution">
    <text evidence="5">The sequence shown here is derived from an EMBL/GenBank/DDBJ whole genome shotgun (WGS) entry which is preliminary data.</text>
</comment>
<keyword evidence="2" id="KW-0081">Bacteriolytic enzyme</keyword>
<proteinExistence type="predicted"/>
<accession>A0ABS0J1X7</accession>
<dbReference type="SUPFAM" id="SSF53955">
    <property type="entry name" value="Lysozyme-like"/>
    <property type="match status" value="1"/>
</dbReference>
<feature type="region of interest" description="Disordered" evidence="3">
    <location>
        <begin position="209"/>
        <end position="307"/>
    </location>
</feature>
<dbReference type="CDD" id="cd16902">
    <property type="entry name" value="pesticin_lyz"/>
    <property type="match status" value="1"/>
</dbReference>
<evidence type="ECO:0000313" key="6">
    <source>
        <dbReference type="Proteomes" id="UP001194469"/>
    </source>
</evidence>
<evidence type="ECO:0000256" key="3">
    <source>
        <dbReference type="SAM" id="MobiDB-lite"/>
    </source>
</evidence>
<evidence type="ECO:0000256" key="1">
    <source>
        <dbReference type="ARBA" id="ARBA00022529"/>
    </source>
</evidence>
<dbReference type="Pfam" id="PF16754">
    <property type="entry name" value="Pesticin"/>
    <property type="match status" value="1"/>
</dbReference>
<feature type="compositionally biased region" description="Basic and acidic residues" evidence="3">
    <location>
        <begin position="134"/>
        <end position="147"/>
    </location>
</feature>
<protein>
    <recommendedName>
        <fullName evidence="4">Pesticin C-terminal domain-containing protein</fullName>
    </recommendedName>
</protein>
<organism evidence="5 6">
    <name type="scientific">Nitratidesulfovibrio oxamicus</name>
    <dbReference type="NCBI Taxonomy" id="32016"/>
    <lineage>
        <taxon>Bacteria</taxon>
        <taxon>Pseudomonadati</taxon>
        <taxon>Thermodesulfobacteriota</taxon>
        <taxon>Desulfovibrionia</taxon>
        <taxon>Desulfovibrionales</taxon>
        <taxon>Desulfovibrionaceae</taxon>
        <taxon>Nitratidesulfovibrio</taxon>
    </lineage>
</organism>
<keyword evidence="6" id="KW-1185">Reference proteome</keyword>
<feature type="compositionally biased region" description="Gly residues" evidence="3">
    <location>
        <begin position="216"/>
        <end position="225"/>
    </location>
</feature>
<feature type="region of interest" description="Disordered" evidence="3">
    <location>
        <begin position="115"/>
        <end position="176"/>
    </location>
</feature>
<gene>
    <name evidence="5" type="ORF">FVW20_02830</name>
</gene>
<dbReference type="InterPro" id="IPR023347">
    <property type="entry name" value="Lysozyme_dom_sf"/>
</dbReference>
<name>A0ABS0J1X7_9BACT</name>
<reference evidence="5 6" key="1">
    <citation type="submission" date="2019-08" db="EMBL/GenBank/DDBJ databases">
        <authorList>
            <person name="Luo N."/>
        </authorList>
    </citation>
    <scope>NUCLEOTIDE SEQUENCE [LARGE SCALE GENOMIC DNA]</scope>
    <source>
        <strain evidence="5 6">NCIMB 9442</strain>
    </source>
</reference>
<evidence type="ECO:0000259" key="4">
    <source>
        <dbReference type="Pfam" id="PF16754"/>
    </source>
</evidence>
<dbReference type="RefSeq" id="WP_196608206.1">
    <property type="nucleotide sequence ID" value="NZ_VRYY01000059.1"/>
</dbReference>
<keyword evidence="1" id="KW-0929">Antimicrobial</keyword>
<evidence type="ECO:0000256" key="2">
    <source>
        <dbReference type="ARBA" id="ARBA00022638"/>
    </source>
</evidence>
<dbReference type="Proteomes" id="UP001194469">
    <property type="component" value="Unassembled WGS sequence"/>
</dbReference>
<dbReference type="Gene3D" id="1.10.530.40">
    <property type="match status" value="1"/>
</dbReference>
<feature type="compositionally biased region" description="Basic and acidic residues" evidence="3">
    <location>
        <begin position="494"/>
        <end position="503"/>
    </location>
</feature>
<feature type="domain" description="Pesticin C-terminal" evidence="4">
    <location>
        <begin position="315"/>
        <end position="479"/>
    </location>
</feature>
<dbReference type="InterPro" id="IPR023346">
    <property type="entry name" value="Lysozyme-like_dom_sf"/>
</dbReference>
<evidence type="ECO:0000313" key="5">
    <source>
        <dbReference type="EMBL" id="MBG3875986.1"/>
    </source>
</evidence>